<feature type="coiled-coil region" evidence="6">
    <location>
        <begin position="376"/>
        <end position="431"/>
    </location>
</feature>
<feature type="transmembrane region" description="Helical" evidence="7">
    <location>
        <begin position="12"/>
        <end position="29"/>
    </location>
</feature>
<dbReference type="PANTHER" id="PTHR24421:SF10">
    <property type="entry name" value="NITRATE_NITRITE SENSOR PROTEIN NARQ"/>
    <property type="match status" value="1"/>
</dbReference>
<keyword evidence="10" id="KW-1185">Reference proteome</keyword>
<evidence type="ECO:0000256" key="2">
    <source>
        <dbReference type="ARBA" id="ARBA00012438"/>
    </source>
</evidence>
<dbReference type="SUPFAM" id="SSF55874">
    <property type="entry name" value="ATPase domain of HSP90 chaperone/DNA topoisomerase II/histidine kinase"/>
    <property type="match status" value="1"/>
</dbReference>
<keyword evidence="7" id="KW-1133">Transmembrane helix</keyword>
<dbReference type="InterPro" id="IPR036890">
    <property type="entry name" value="HATPase_C_sf"/>
</dbReference>
<evidence type="ECO:0000256" key="4">
    <source>
        <dbReference type="ARBA" id="ARBA00022777"/>
    </source>
</evidence>
<dbReference type="Gene3D" id="1.25.40.10">
    <property type="entry name" value="Tetratricopeptide repeat domain"/>
    <property type="match status" value="2"/>
</dbReference>
<keyword evidence="3" id="KW-0808">Transferase</keyword>
<sequence>MKLWRVDFLSYAIIRIIFLYNFIPVFGQIKVENSLFTQDLDILTYYYQQSDMDTLSMSKRLEYISSFLKGALLTKQDSLVYMGLMRKTKLLNKAKQYDSAIVYSHQLYDLAKKKRDTLYIGYSLTKLGIYHKSNNQLVKAFKYHTKAFKMYKTINDSLIAGRSLLYMANIQTSLGDYSGSKTTAIDGVTYLEHTDDLRSLVGFHHIISVANRMQKNYKEALRYNEKALSLGKDSLSISIIRLKNILMLKNTKALILANQGNYREAITILEILKKDKIVQQDKSEYARVLGNLGYVQWLRNRENENSEELLIKALEIQKEINDVLGSITNNIYLTKYYFERNKDKALQHAEAAYYNAKKQHSLAQLLESLGFIFKLRENTKEEAIEYDRIHKELEEANQNNREIYAVTRYENDKLTNENLILKAETARKERQKIIYLFSTLFLLLSGVVVFYFFKQRYKREKIREVYNAETRISKKLHDELANDVYHVMIQMQNNNTDTQKMLDKLEGIYKSTRDISREHNSFKTGKEYGVELNNMLSSYSSNDTKIIIKDINEINWQSINPEKKIIVHRSLQELMTNMKKHSQAELVAITFKKMAKNITITYADNGVGVSAEEIIYSNGLQNTENRIKTIGGSFIFDSEKGKGFKAKIHFPS</sequence>
<evidence type="ECO:0000259" key="8">
    <source>
        <dbReference type="Pfam" id="PF02518"/>
    </source>
</evidence>
<keyword evidence="5" id="KW-0902">Two-component regulatory system</keyword>
<dbReference type="Gene3D" id="3.30.565.10">
    <property type="entry name" value="Histidine kinase-like ATPase, C-terminal domain"/>
    <property type="match status" value="1"/>
</dbReference>
<reference evidence="9 10" key="1">
    <citation type="journal article" date="2014" name="Int. J. Syst. Evol. Microbiol.">
        <title>Complete genome sequence of Corynebacterium casei LMG S-19264T (=DSM 44701T), isolated from a smear-ripened cheese.</title>
        <authorList>
            <consortium name="US DOE Joint Genome Institute (JGI-PGF)"/>
            <person name="Walter F."/>
            <person name="Albersmeier A."/>
            <person name="Kalinowski J."/>
            <person name="Ruckert C."/>
        </authorList>
    </citation>
    <scope>NUCLEOTIDE SEQUENCE [LARGE SCALE GENOMIC DNA]</scope>
    <source>
        <strain evidence="9 10">KCTC 12285</strain>
    </source>
</reference>
<evidence type="ECO:0000313" key="10">
    <source>
        <dbReference type="Proteomes" id="UP000601108"/>
    </source>
</evidence>
<dbReference type="GO" id="GO:0004673">
    <property type="term" value="F:protein histidine kinase activity"/>
    <property type="evidence" value="ECO:0007669"/>
    <property type="project" value="UniProtKB-EC"/>
</dbReference>
<keyword evidence="4" id="KW-0418">Kinase</keyword>
<evidence type="ECO:0000256" key="5">
    <source>
        <dbReference type="ARBA" id="ARBA00023012"/>
    </source>
</evidence>
<feature type="domain" description="Histidine kinase/HSP90-like ATPase" evidence="8">
    <location>
        <begin position="566"/>
        <end position="651"/>
    </location>
</feature>
<feature type="transmembrane region" description="Helical" evidence="7">
    <location>
        <begin position="433"/>
        <end position="453"/>
    </location>
</feature>
<dbReference type="GO" id="GO:0000160">
    <property type="term" value="P:phosphorelay signal transduction system"/>
    <property type="evidence" value="ECO:0007669"/>
    <property type="project" value="UniProtKB-KW"/>
</dbReference>
<evidence type="ECO:0000313" key="9">
    <source>
        <dbReference type="EMBL" id="GGX19008.1"/>
    </source>
</evidence>
<gene>
    <name evidence="9" type="ORF">GCM10007384_20430</name>
</gene>
<dbReference type="InterPro" id="IPR011990">
    <property type="entry name" value="TPR-like_helical_dom_sf"/>
</dbReference>
<organism evidence="9 10">
    <name type="scientific">Aquimarina muelleri</name>
    <dbReference type="NCBI Taxonomy" id="279356"/>
    <lineage>
        <taxon>Bacteria</taxon>
        <taxon>Pseudomonadati</taxon>
        <taxon>Bacteroidota</taxon>
        <taxon>Flavobacteriia</taxon>
        <taxon>Flavobacteriales</taxon>
        <taxon>Flavobacteriaceae</taxon>
        <taxon>Aquimarina</taxon>
    </lineage>
</organism>
<comment type="caution">
    <text evidence="9">The sequence shown here is derived from an EMBL/GenBank/DDBJ whole genome shotgun (WGS) entry which is preliminary data.</text>
</comment>
<keyword evidence="7" id="KW-0812">Transmembrane</keyword>
<dbReference type="RefSeq" id="WP_027412539.1">
    <property type="nucleotide sequence ID" value="NZ_BMWS01000012.1"/>
</dbReference>
<evidence type="ECO:0000256" key="1">
    <source>
        <dbReference type="ARBA" id="ARBA00000085"/>
    </source>
</evidence>
<dbReference type="EMBL" id="BMWS01000012">
    <property type="protein sequence ID" value="GGX19008.1"/>
    <property type="molecule type" value="Genomic_DNA"/>
</dbReference>
<keyword evidence="7" id="KW-0472">Membrane</keyword>
<dbReference type="Proteomes" id="UP000601108">
    <property type="component" value="Unassembled WGS sequence"/>
</dbReference>
<evidence type="ECO:0000256" key="3">
    <source>
        <dbReference type="ARBA" id="ARBA00022679"/>
    </source>
</evidence>
<keyword evidence="6" id="KW-0175">Coiled coil</keyword>
<name>A0A918JWC1_9FLAO</name>
<dbReference type="AlphaFoldDB" id="A0A918JWC1"/>
<dbReference type="InterPro" id="IPR050482">
    <property type="entry name" value="Sensor_HK_TwoCompSys"/>
</dbReference>
<dbReference type="CDD" id="cd16917">
    <property type="entry name" value="HATPase_UhpB-NarQ-NarX-like"/>
    <property type="match status" value="1"/>
</dbReference>
<dbReference type="PANTHER" id="PTHR24421">
    <property type="entry name" value="NITRATE/NITRITE SENSOR PROTEIN NARX-RELATED"/>
    <property type="match status" value="1"/>
</dbReference>
<accession>A0A918JWC1</accession>
<dbReference type="InterPro" id="IPR003594">
    <property type="entry name" value="HATPase_dom"/>
</dbReference>
<dbReference type="EC" id="2.7.13.3" evidence="2"/>
<comment type="catalytic activity">
    <reaction evidence="1">
        <text>ATP + protein L-histidine = ADP + protein N-phospho-L-histidine.</text>
        <dbReference type="EC" id="2.7.13.3"/>
    </reaction>
</comment>
<dbReference type="Pfam" id="PF02518">
    <property type="entry name" value="HATPase_c"/>
    <property type="match status" value="1"/>
</dbReference>
<evidence type="ECO:0000256" key="7">
    <source>
        <dbReference type="SAM" id="Phobius"/>
    </source>
</evidence>
<proteinExistence type="predicted"/>
<dbReference type="SUPFAM" id="SSF48452">
    <property type="entry name" value="TPR-like"/>
    <property type="match status" value="2"/>
</dbReference>
<evidence type="ECO:0000256" key="6">
    <source>
        <dbReference type="SAM" id="Coils"/>
    </source>
</evidence>
<protein>
    <recommendedName>
        <fullName evidence="2">histidine kinase</fullName>
        <ecNumber evidence="2">2.7.13.3</ecNumber>
    </recommendedName>
</protein>